<protein>
    <recommendedName>
        <fullName evidence="1">PDZ domain-containing protein</fullName>
    </recommendedName>
</protein>
<dbReference type="PROSITE" id="PS50106">
    <property type="entry name" value="PDZ"/>
    <property type="match status" value="1"/>
</dbReference>
<dbReference type="OrthoDB" id="6022711at2759"/>
<feature type="domain" description="PDZ" evidence="1">
    <location>
        <begin position="1"/>
        <end position="58"/>
    </location>
</feature>
<evidence type="ECO:0000313" key="2">
    <source>
        <dbReference type="EMBL" id="OTF82158.1"/>
    </source>
</evidence>
<organism evidence="2 3">
    <name type="scientific">Euroglyphus maynei</name>
    <name type="common">Mayne's house dust mite</name>
    <dbReference type="NCBI Taxonomy" id="6958"/>
    <lineage>
        <taxon>Eukaryota</taxon>
        <taxon>Metazoa</taxon>
        <taxon>Ecdysozoa</taxon>
        <taxon>Arthropoda</taxon>
        <taxon>Chelicerata</taxon>
        <taxon>Arachnida</taxon>
        <taxon>Acari</taxon>
        <taxon>Acariformes</taxon>
        <taxon>Sarcoptiformes</taxon>
        <taxon>Astigmata</taxon>
        <taxon>Psoroptidia</taxon>
        <taxon>Analgoidea</taxon>
        <taxon>Pyroglyphidae</taxon>
        <taxon>Pyroglyphinae</taxon>
        <taxon>Euroglyphus</taxon>
    </lineage>
</organism>
<comment type="caution">
    <text evidence="2">The sequence shown here is derived from an EMBL/GenBank/DDBJ whole genome shotgun (WGS) entry which is preliminary data.</text>
</comment>
<dbReference type="InterPro" id="IPR001478">
    <property type="entry name" value="PDZ"/>
</dbReference>
<dbReference type="AlphaFoldDB" id="A0A1Y3BQD6"/>
<dbReference type="Gene3D" id="2.30.42.10">
    <property type="match status" value="1"/>
</dbReference>
<sequence length="81" mass="9161">MVLSLADNVSNGYCVKSIDPNGVIGNDGRINIGDYIVELNGKSLRGLMKIDLLAILNDCEQQQRRRQQRRQQIDTKNDDIM</sequence>
<proteinExistence type="predicted"/>
<accession>A0A1Y3BQD6</accession>
<dbReference type="Pfam" id="PF00595">
    <property type="entry name" value="PDZ"/>
    <property type="match status" value="1"/>
</dbReference>
<keyword evidence="3" id="KW-1185">Reference proteome</keyword>
<dbReference type="SUPFAM" id="SSF50156">
    <property type="entry name" value="PDZ domain-like"/>
    <property type="match status" value="1"/>
</dbReference>
<name>A0A1Y3BQD6_EURMA</name>
<gene>
    <name evidence="2" type="ORF">BLA29_015157</name>
</gene>
<evidence type="ECO:0000313" key="3">
    <source>
        <dbReference type="Proteomes" id="UP000194236"/>
    </source>
</evidence>
<evidence type="ECO:0000259" key="1">
    <source>
        <dbReference type="PROSITE" id="PS50106"/>
    </source>
</evidence>
<dbReference type="InterPro" id="IPR036034">
    <property type="entry name" value="PDZ_sf"/>
</dbReference>
<dbReference type="EMBL" id="MUJZ01009945">
    <property type="protein sequence ID" value="OTF82158.1"/>
    <property type="molecule type" value="Genomic_DNA"/>
</dbReference>
<dbReference type="Proteomes" id="UP000194236">
    <property type="component" value="Unassembled WGS sequence"/>
</dbReference>
<reference evidence="2 3" key="1">
    <citation type="submission" date="2017-03" db="EMBL/GenBank/DDBJ databases">
        <title>Genome Survey of Euroglyphus maynei.</title>
        <authorList>
            <person name="Arlian L.G."/>
            <person name="Morgan M.S."/>
            <person name="Rider S.D."/>
        </authorList>
    </citation>
    <scope>NUCLEOTIDE SEQUENCE [LARGE SCALE GENOMIC DNA]</scope>
    <source>
        <strain evidence="2">Arlian Lab</strain>
        <tissue evidence="2">Whole body</tissue>
    </source>
</reference>